<evidence type="ECO:0000259" key="11">
    <source>
        <dbReference type="Pfam" id="PF14703"/>
    </source>
</evidence>
<evidence type="ECO:0000256" key="4">
    <source>
        <dbReference type="ARBA" id="ARBA00022692"/>
    </source>
</evidence>
<feature type="transmembrane region" description="Helical" evidence="7">
    <location>
        <begin position="530"/>
        <end position="558"/>
    </location>
</feature>
<evidence type="ECO:0000256" key="3">
    <source>
        <dbReference type="ARBA" id="ARBA00022448"/>
    </source>
</evidence>
<name>A0ABR3YMM8_9PEZI</name>
<dbReference type="Pfam" id="PF14703">
    <property type="entry name" value="PHM7_cyt"/>
    <property type="match status" value="1"/>
</dbReference>
<dbReference type="InterPro" id="IPR003864">
    <property type="entry name" value="CSC1/OSCA1-like_7TM"/>
</dbReference>
<dbReference type="InterPro" id="IPR027815">
    <property type="entry name" value="CSC1/OSCA1-like_cyt"/>
</dbReference>
<keyword evidence="6 7" id="KW-0472">Membrane</keyword>
<gene>
    <name evidence="12" type="primary">PHM7</name>
    <name evidence="12" type="ORF">Sste5346_008965</name>
</gene>
<feature type="domain" description="CSC1/OSCA1-like 7TM region" evidence="8">
    <location>
        <begin position="390"/>
        <end position="662"/>
    </location>
</feature>
<dbReference type="Proteomes" id="UP001583186">
    <property type="component" value="Unassembled WGS sequence"/>
</dbReference>
<keyword evidence="5 7" id="KW-1133">Transmembrane helix</keyword>
<comment type="caution">
    <text evidence="12">The sequence shown here is derived from an EMBL/GenBank/DDBJ whole genome shotgun (WGS) entry which is preliminary data.</text>
</comment>
<dbReference type="Pfam" id="PF13967">
    <property type="entry name" value="RSN1_TM"/>
    <property type="match status" value="1"/>
</dbReference>
<feature type="transmembrane region" description="Helical" evidence="7">
    <location>
        <begin position="647"/>
        <end position="665"/>
    </location>
</feature>
<feature type="transmembrane region" description="Helical" evidence="7">
    <location>
        <begin position="482"/>
        <end position="510"/>
    </location>
</feature>
<keyword evidence="3" id="KW-0813">Transport</keyword>
<protein>
    <submittedName>
        <fullName evidence="12">Phosphate metabolism protein 7</fullName>
    </submittedName>
</protein>
<feature type="transmembrane region" description="Helical" evidence="7">
    <location>
        <begin position="436"/>
        <end position="461"/>
    </location>
</feature>
<feature type="domain" description="10TM putative phosphate transporter extracellular tail" evidence="9">
    <location>
        <begin position="828"/>
        <end position="924"/>
    </location>
</feature>
<feature type="domain" description="CSC1/OSCA1-like N-terminal transmembrane" evidence="10">
    <location>
        <begin position="9"/>
        <end position="161"/>
    </location>
</feature>
<keyword evidence="4 7" id="KW-0812">Transmembrane</keyword>
<comment type="similarity">
    <text evidence="2">Belongs to the CSC1 (TC 1.A.17) family.</text>
</comment>
<evidence type="ECO:0000256" key="1">
    <source>
        <dbReference type="ARBA" id="ARBA00004141"/>
    </source>
</evidence>
<feature type="transmembrane region" description="Helical" evidence="7">
    <location>
        <begin position="596"/>
        <end position="621"/>
    </location>
</feature>
<evidence type="ECO:0000313" key="12">
    <source>
        <dbReference type="EMBL" id="KAL1889310.1"/>
    </source>
</evidence>
<evidence type="ECO:0000256" key="6">
    <source>
        <dbReference type="ARBA" id="ARBA00023136"/>
    </source>
</evidence>
<feature type="transmembrane region" description="Helical" evidence="7">
    <location>
        <begin position="140"/>
        <end position="159"/>
    </location>
</feature>
<feature type="domain" description="CSC1/OSCA1-like cytosolic" evidence="11">
    <location>
        <begin position="184"/>
        <end position="378"/>
    </location>
</feature>
<comment type="subcellular location">
    <subcellularLocation>
        <location evidence="1">Membrane</location>
        <topology evidence="1">Multi-pass membrane protein</topology>
    </subcellularLocation>
</comment>
<evidence type="ECO:0000256" key="5">
    <source>
        <dbReference type="ARBA" id="ARBA00022989"/>
    </source>
</evidence>
<feature type="transmembrane region" description="Helical" evidence="7">
    <location>
        <begin position="88"/>
        <end position="107"/>
    </location>
</feature>
<dbReference type="InterPro" id="IPR032880">
    <property type="entry name" value="CSC1/OSCA1-like_N"/>
</dbReference>
<dbReference type="Pfam" id="PF12621">
    <property type="entry name" value="PHM7_ext"/>
    <property type="match status" value="1"/>
</dbReference>
<evidence type="ECO:0000313" key="13">
    <source>
        <dbReference type="Proteomes" id="UP001583186"/>
    </source>
</evidence>
<sequence length="932" mass="103339">MRRFTIGLYLTIGPVALVSAIYFTIFLILRRSQPRWYAPRTYLGSLRAEQRTPALPNGLFNWFKNFFALPDVFALQHQSLDAYLFLRFLRMTVILTFVGCLITWPILFPVNATGGNGETQLDILSYSNVDSSTFQKRYRYFAHLFVSWVYYIFIMYLIFREMIFYINLRQAFLLSPFYSQRLSSRTVLFTCVPEALRDERRIRKVFGAHVRNVWINRDTKELDEHVKHRDKAAYRLEKAEVKLIKKANKERVKALKKGNAPEIKDNVAAPVVDGESGSVAARWLPRKKRPTHRTGLLGLIGKKVDSIDWCRAEIERLSPLIVQEQADYHAGVPKAGPAVFVEFDTQAAAENAYQSLAHHEGLHMARFIGITPSDVVWSSLNIPWWQLVARRYAVIAFISALIIFWAIPVAVVGVISNVTYLESISFLTWLKKVPEVIMGFITGLLPSVALSILMSLVPVIMRLCARLSGEPSSSRVELFTQNAYFAFQVIQVFLVTTVASSASAVAKQIASNPGSVTGLLATNLPKASNFYMSYFIVQGMTIAASVISQVVGFFIFHLMYKYLTGTPRGLYQKWASLSTISWGSTLPVYTNITVIAITYCAIAPLVLGWACLGMAFFYFAYRYNVLFVSNTQIDTRGLIYPRALKQLMTGVYLSEICMIGLFGASVAPIQLALQVVFLVFTVLFHIGVVNALDPLLYNMPQSLLAEEEARRIGDVERAPAGDAPVGIAGNGPIPADLAPANAQSANISQNLSAESSTVAPTASRPDAVEYEKYGDEAGGPIAANGANGANGANAVANAKANADADAEDYGHTGALAAPAPKGNVILRFLKPWVYANYETQRSLVPEHANNIDFSKIYTEEIEKNAYVPASVASEPPLLWIPEDPAGISKQEIAHSRRAIEMTDGGVTLTEKGSLDWDRDNLKPPIFTESVLY</sequence>
<keyword evidence="13" id="KW-1185">Reference proteome</keyword>
<evidence type="ECO:0000256" key="7">
    <source>
        <dbReference type="SAM" id="Phobius"/>
    </source>
</evidence>
<organism evidence="12 13">
    <name type="scientific">Sporothrix stenoceras</name>
    <dbReference type="NCBI Taxonomy" id="5173"/>
    <lineage>
        <taxon>Eukaryota</taxon>
        <taxon>Fungi</taxon>
        <taxon>Dikarya</taxon>
        <taxon>Ascomycota</taxon>
        <taxon>Pezizomycotina</taxon>
        <taxon>Sordariomycetes</taxon>
        <taxon>Sordariomycetidae</taxon>
        <taxon>Ophiostomatales</taxon>
        <taxon>Ophiostomataceae</taxon>
        <taxon>Sporothrix</taxon>
    </lineage>
</organism>
<evidence type="ECO:0000256" key="2">
    <source>
        <dbReference type="ARBA" id="ARBA00007779"/>
    </source>
</evidence>
<dbReference type="EMBL" id="JAWCUI010000076">
    <property type="protein sequence ID" value="KAL1889310.1"/>
    <property type="molecule type" value="Genomic_DNA"/>
</dbReference>
<accession>A0ABR3YMM8</accession>
<feature type="transmembrane region" description="Helical" evidence="7">
    <location>
        <begin position="392"/>
        <end position="416"/>
    </location>
</feature>
<evidence type="ECO:0000259" key="10">
    <source>
        <dbReference type="Pfam" id="PF13967"/>
    </source>
</evidence>
<dbReference type="Pfam" id="PF02714">
    <property type="entry name" value="RSN1_7TM"/>
    <property type="match status" value="1"/>
</dbReference>
<proteinExistence type="inferred from homology"/>
<dbReference type="InterPro" id="IPR022257">
    <property type="entry name" value="PHM7_ext"/>
</dbReference>
<dbReference type="InterPro" id="IPR045122">
    <property type="entry name" value="Csc1-like"/>
</dbReference>
<feature type="transmembrane region" description="Helical" evidence="7">
    <location>
        <begin position="6"/>
        <end position="29"/>
    </location>
</feature>
<dbReference type="PANTHER" id="PTHR13018">
    <property type="entry name" value="PROBABLE MEMBRANE PROTEIN DUF221-RELATED"/>
    <property type="match status" value="1"/>
</dbReference>
<dbReference type="PANTHER" id="PTHR13018:SF26">
    <property type="entry name" value="DOMAIN PROTEIN, PUTATIVE (AFU_ORTHOLOGUE AFUA_5G10920)-RELATED"/>
    <property type="match status" value="1"/>
</dbReference>
<reference evidence="12 13" key="1">
    <citation type="journal article" date="2024" name="IMA Fungus">
        <title>IMA Genome - F19 : A genome assembly and annotation guide to empower mycologists, including annotated draft genome sequences of Ceratocystis pirilliformis, Diaporthe australafricana, Fusarium ophioides, Paecilomyces lecythidis, and Sporothrix stenoceras.</title>
        <authorList>
            <person name="Aylward J."/>
            <person name="Wilson A.M."/>
            <person name="Visagie C.M."/>
            <person name="Spraker J."/>
            <person name="Barnes I."/>
            <person name="Buitendag C."/>
            <person name="Ceriani C."/>
            <person name="Del Mar Angel L."/>
            <person name="du Plessis D."/>
            <person name="Fuchs T."/>
            <person name="Gasser K."/>
            <person name="Kramer D."/>
            <person name="Li W."/>
            <person name="Munsamy K."/>
            <person name="Piso A."/>
            <person name="Price J.L."/>
            <person name="Sonnekus B."/>
            <person name="Thomas C."/>
            <person name="van der Nest A."/>
            <person name="van Dijk A."/>
            <person name="van Heerden A."/>
            <person name="van Vuuren N."/>
            <person name="Yilmaz N."/>
            <person name="Duong T.A."/>
            <person name="van der Merwe N.A."/>
            <person name="Wingfield M.J."/>
            <person name="Wingfield B.D."/>
        </authorList>
    </citation>
    <scope>NUCLEOTIDE SEQUENCE [LARGE SCALE GENOMIC DNA]</scope>
    <source>
        <strain evidence="12 13">CMW 5346</strain>
    </source>
</reference>
<evidence type="ECO:0000259" key="8">
    <source>
        <dbReference type="Pfam" id="PF02714"/>
    </source>
</evidence>
<feature type="transmembrane region" description="Helical" evidence="7">
    <location>
        <begin position="671"/>
        <end position="692"/>
    </location>
</feature>
<evidence type="ECO:0000259" key="9">
    <source>
        <dbReference type="Pfam" id="PF12621"/>
    </source>
</evidence>